<dbReference type="SMART" id="SM00822">
    <property type="entry name" value="PKS_KR"/>
    <property type="match status" value="1"/>
</dbReference>
<dbReference type="AlphaFoldDB" id="A0A4R5K781"/>
<dbReference type="CDD" id="cd05233">
    <property type="entry name" value="SDR_c"/>
    <property type="match status" value="1"/>
</dbReference>
<evidence type="ECO:0000256" key="2">
    <source>
        <dbReference type="ARBA" id="ARBA00023002"/>
    </source>
</evidence>
<dbReference type="InterPro" id="IPR036291">
    <property type="entry name" value="NAD(P)-bd_dom_sf"/>
</dbReference>
<dbReference type="RefSeq" id="WP_133236904.1">
    <property type="nucleotide sequence ID" value="NZ_SMRT01000036.1"/>
</dbReference>
<organism evidence="5 6">
    <name type="scientific">Paenibacillus piri</name>
    <dbReference type="NCBI Taxonomy" id="2547395"/>
    <lineage>
        <taxon>Bacteria</taxon>
        <taxon>Bacillati</taxon>
        <taxon>Bacillota</taxon>
        <taxon>Bacilli</taxon>
        <taxon>Bacillales</taxon>
        <taxon>Paenibacillaceae</taxon>
        <taxon>Paenibacillus</taxon>
    </lineage>
</organism>
<dbReference type="GO" id="GO:0008206">
    <property type="term" value="P:bile acid metabolic process"/>
    <property type="evidence" value="ECO:0007669"/>
    <property type="project" value="UniProtKB-ARBA"/>
</dbReference>
<feature type="domain" description="Ketoreductase" evidence="4">
    <location>
        <begin position="6"/>
        <end position="196"/>
    </location>
</feature>
<dbReference type="SUPFAM" id="SSF51735">
    <property type="entry name" value="NAD(P)-binding Rossmann-fold domains"/>
    <property type="match status" value="1"/>
</dbReference>
<evidence type="ECO:0000313" key="5">
    <source>
        <dbReference type="EMBL" id="TDF89746.1"/>
    </source>
</evidence>
<keyword evidence="6" id="KW-1185">Reference proteome</keyword>
<dbReference type="PANTHER" id="PTHR43639:SF1">
    <property type="entry name" value="SHORT-CHAIN DEHYDROGENASE_REDUCTASE FAMILY PROTEIN"/>
    <property type="match status" value="1"/>
</dbReference>
<name>A0A4R5K781_9BACL</name>
<evidence type="ECO:0000256" key="1">
    <source>
        <dbReference type="ARBA" id="ARBA00006484"/>
    </source>
</evidence>
<dbReference type="OrthoDB" id="9790146at2"/>
<evidence type="ECO:0000259" key="4">
    <source>
        <dbReference type="SMART" id="SM00822"/>
    </source>
</evidence>
<protein>
    <submittedName>
        <fullName evidence="5">SDR family oxidoreductase</fullName>
    </submittedName>
</protein>
<dbReference type="PRINTS" id="PR00080">
    <property type="entry name" value="SDRFAMILY"/>
</dbReference>
<dbReference type="Pfam" id="PF00106">
    <property type="entry name" value="adh_short"/>
    <property type="match status" value="1"/>
</dbReference>
<dbReference type="Gene3D" id="3.40.50.720">
    <property type="entry name" value="NAD(P)-binding Rossmann-like Domain"/>
    <property type="match status" value="1"/>
</dbReference>
<dbReference type="InterPro" id="IPR002347">
    <property type="entry name" value="SDR_fam"/>
</dbReference>
<keyword evidence="2" id="KW-0560">Oxidoreductase</keyword>
<sequence length="246" mass="26227">MDLQGKTVLITGAATGIGRAIALCLAKEGANVAVNYSKSASDAEVTKSEVEKHNVRALVIQADVGNKEEVERMVEQTIAYFGTIDVLINNAGTTQFIPLHDLDGLLEEHWDHILNVNVKGMFFASRACASELRRNKGCIVNITSIAGFNGAGSSIAYAASKAAGISLTKSFARVLAPDVRVNSIAPGIVITRWVDGREEHVKQYSDKTLLGRPAYPEDVAELTAAVIRGGDFITGQTLVVDGGWSL</sequence>
<dbReference type="Proteomes" id="UP000295636">
    <property type="component" value="Unassembled WGS sequence"/>
</dbReference>
<evidence type="ECO:0000256" key="3">
    <source>
        <dbReference type="RuleBase" id="RU000363"/>
    </source>
</evidence>
<proteinExistence type="inferred from homology"/>
<comment type="similarity">
    <text evidence="1 3">Belongs to the short-chain dehydrogenases/reductases (SDR) family.</text>
</comment>
<dbReference type="InterPro" id="IPR057326">
    <property type="entry name" value="KR_dom"/>
</dbReference>
<dbReference type="EMBL" id="SMRT01000036">
    <property type="protein sequence ID" value="TDF89746.1"/>
    <property type="molecule type" value="Genomic_DNA"/>
</dbReference>
<dbReference type="PANTHER" id="PTHR43639">
    <property type="entry name" value="OXIDOREDUCTASE, SHORT-CHAIN DEHYDROGENASE/REDUCTASE FAMILY (AFU_ORTHOLOGUE AFUA_5G02870)"/>
    <property type="match status" value="1"/>
</dbReference>
<dbReference type="PRINTS" id="PR00081">
    <property type="entry name" value="GDHRDH"/>
</dbReference>
<accession>A0A4R5K781</accession>
<gene>
    <name evidence="5" type="ORF">E1757_34650</name>
</gene>
<reference evidence="5 6" key="1">
    <citation type="submission" date="2019-03" db="EMBL/GenBank/DDBJ databases">
        <title>This is whole genome sequence of Paenibacillus sp MS74 strain.</title>
        <authorList>
            <person name="Trinh H.N."/>
        </authorList>
    </citation>
    <scope>NUCLEOTIDE SEQUENCE [LARGE SCALE GENOMIC DNA]</scope>
    <source>
        <strain evidence="5 6">MS74</strain>
    </source>
</reference>
<evidence type="ECO:0000313" key="6">
    <source>
        <dbReference type="Proteomes" id="UP000295636"/>
    </source>
</evidence>
<dbReference type="InterPro" id="IPR020904">
    <property type="entry name" value="Sc_DH/Rdtase_CS"/>
</dbReference>
<dbReference type="PROSITE" id="PS00061">
    <property type="entry name" value="ADH_SHORT"/>
    <property type="match status" value="1"/>
</dbReference>
<dbReference type="FunFam" id="3.40.50.720:FF:000084">
    <property type="entry name" value="Short-chain dehydrogenase reductase"/>
    <property type="match status" value="1"/>
</dbReference>
<comment type="caution">
    <text evidence="5">The sequence shown here is derived from an EMBL/GenBank/DDBJ whole genome shotgun (WGS) entry which is preliminary data.</text>
</comment>
<dbReference type="GO" id="GO:0016491">
    <property type="term" value="F:oxidoreductase activity"/>
    <property type="evidence" value="ECO:0007669"/>
    <property type="project" value="UniProtKB-KW"/>
</dbReference>